<accession>A0A3M7QCY1</accession>
<dbReference type="AlphaFoldDB" id="A0A3M7QCY1"/>
<dbReference type="EMBL" id="REGN01006486">
    <property type="protein sequence ID" value="RNA09287.1"/>
    <property type="molecule type" value="Genomic_DNA"/>
</dbReference>
<evidence type="ECO:0000313" key="2">
    <source>
        <dbReference type="Proteomes" id="UP000276133"/>
    </source>
</evidence>
<reference evidence="1 2" key="1">
    <citation type="journal article" date="2018" name="Sci. Rep.">
        <title>Genomic signatures of local adaptation to the degree of environmental predictability in rotifers.</title>
        <authorList>
            <person name="Franch-Gras L."/>
            <person name="Hahn C."/>
            <person name="Garcia-Roger E.M."/>
            <person name="Carmona M.J."/>
            <person name="Serra M."/>
            <person name="Gomez A."/>
        </authorList>
    </citation>
    <scope>NUCLEOTIDE SEQUENCE [LARGE SCALE GENOMIC DNA]</scope>
    <source>
        <strain evidence="1">HYR1</strain>
    </source>
</reference>
<evidence type="ECO:0000313" key="1">
    <source>
        <dbReference type="EMBL" id="RNA09287.1"/>
    </source>
</evidence>
<proteinExistence type="predicted"/>
<sequence>MANRRLFLPDLLGSIGSLHGHDQMIKTNLYLIIDFNLPLNKKSKNSRKMWTNIIRKLSYNFQLIPLVVHSFDTIFRACIAIIYKTTDHLLLKLERNTSGFEDLLIIYCLPTYIRQTPSTNKA</sequence>
<protein>
    <submittedName>
        <fullName evidence="1">Uncharacterized protein</fullName>
    </submittedName>
</protein>
<name>A0A3M7QCY1_BRAPC</name>
<comment type="caution">
    <text evidence="1">The sequence shown here is derived from an EMBL/GenBank/DDBJ whole genome shotgun (WGS) entry which is preliminary data.</text>
</comment>
<organism evidence="1 2">
    <name type="scientific">Brachionus plicatilis</name>
    <name type="common">Marine rotifer</name>
    <name type="synonym">Brachionus muelleri</name>
    <dbReference type="NCBI Taxonomy" id="10195"/>
    <lineage>
        <taxon>Eukaryota</taxon>
        <taxon>Metazoa</taxon>
        <taxon>Spiralia</taxon>
        <taxon>Gnathifera</taxon>
        <taxon>Rotifera</taxon>
        <taxon>Eurotatoria</taxon>
        <taxon>Monogononta</taxon>
        <taxon>Pseudotrocha</taxon>
        <taxon>Ploima</taxon>
        <taxon>Brachionidae</taxon>
        <taxon>Brachionus</taxon>
    </lineage>
</organism>
<gene>
    <name evidence="1" type="ORF">BpHYR1_029644</name>
</gene>
<dbReference type="Proteomes" id="UP000276133">
    <property type="component" value="Unassembled WGS sequence"/>
</dbReference>
<keyword evidence="2" id="KW-1185">Reference proteome</keyword>